<dbReference type="InterPro" id="IPR055302">
    <property type="entry name" value="F-box_dom-containing"/>
</dbReference>
<evidence type="ECO:0000259" key="1">
    <source>
        <dbReference type="PROSITE" id="PS50181"/>
    </source>
</evidence>
<dbReference type="SUPFAM" id="SSF52047">
    <property type="entry name" value="RNI-like"/>
    <property type="match status" value="1"/>
</dbReference>
<dbReference type="Proteomes" id="UP000032180">
    <property type="component" value="Chromosome 4"/>
</dbReference>
<sequence>MASDRLSALPDRLLRRVLSFAPVRQAGRSSLLSRRWRTLWQQSGSVTIKANGTDGDEGGNDSRLLFGATLATAKPGGIDFPVRKLVVDVYDDFQVEYIYGFFGMRSGEGNEGLHAILAAPGVQSLEELYIICSSEFCRTVNAYELLPGRLPYHSLRVLDIDGITVGALPAAALFVRLETLRIKGCEVSIESIQAILDATPNLARLWLERPDVVDRYEYQYGLVREQRACLHCPSTVTAVVLHHCLHLSDGIYLDAPGARSLHYTGFLHHFPSMTTAAHLEHIDLTFCTRNRCVLHPSWISPLPLAYLWKSIGSFRHAQVLKFNAKIFDRSAVVDLSHDDKMLMVLPYLSVLEIEGCLDENDDSTAFGVLDRPQLNKSPELALESSMDLLARLKSGKTYPCDEVDDDGGIGDNIGDELCALKERSFPCLESHLKRIRFDFQLVHSIDCFEVRLIRFFAENAKVLDEMVVSDGDHRVYDHIHHKLARWRAMSLQTKNVIAH</sequence>
<dbReference type="PANTHER" id="PTHR32141:SF26">
    <property type="entry name" value="OS08G0328600 PROTEIN"/>
    <property type="match status" value="1"/>
</dbReference>
<name>A0A0D9W308_9ORYZ</name>
<dbReference type="InterPro" id="IPR001810">
    <property type="entry name" value="F-box_dom"/>
</dbReference>
<dbReference type="InterPro" id="IPR036047">
    <property type="entry name" value="F-box-like_dom_sf"/>
</dbReference>
<accession>A0A0D9W308</accession>
<reference evidence="2 3" key="1">
    <citation type="submission" date="2012-08" db="EMBL/GenBank/DDBJ databases">
        <title>Oryza genome evolution.</title>
        <authorList>
            <person name="Wing R.A."/>
        </authorList>
    </citation>
    <scope>NUCLEOTIDE SEQUENCE</scope>
</reference>
<dbReference type="SUPFAM" id="SSF81383">
    <property type="entry name" value="F-box domain"/>
    <property type="match status" value="1"/>
</dbReference>
<dbReference type="Gene3D" id="1.20.1280.50">
    <property type="match status" value="1"/>
</dbReference>
<dbReference type="eggNOG" id="ENOG502R43H">
    <property type="taxonomic scope" value="Eukaryota"/>
</dbReference>
<dbReference type="PROSITE" id="PS50181">
    <property type="entry name" value="FBOX"/>
    <property type="match status" value="1"/>
</dbReference>
<feature type="domain" description="F-box" evidence="1">
    <location>
        <begin position="3"/>
        <end position="39"/>
    </location>
</feature>
<evidence type="ECO:0000313" key="3">
    <source>
        <dbReference type="Proteomes" id="UP000032180"/>
    </source>
</evidence>
<keyword evidence="3" id="KW-1185">Reference proteome</keyword>
<dbReference type="HOGENOM" id="CLU_024602_1_1_1"/>
<reference evidence="3" key="2">
    <citation type="submission" date="2013-12" db="EMBL/GenBank/DDBJ databases">
        <authorList>
            <person name="Yu Y."/>
            <person name="Lee S."/>
            <person name="de Baynast K."/>
            <person name="Wissotski M."/>
            <person name="Liu L."/>
            <person name="Talag J."/>
            <person name="Goicoechea J."/>
            <person name="Angelova A."/>
            <person name="Jetty R."/>
            <person name="Kudrna D."/>
            <person name="Golser W."/>
            <person name="Rivera L."/>
            <person name="Zhang J."/>
            <person name="Wing R."/>
        </authorList>
    </citation>
    <scope>NUCLEOTIDE SEQUENCE</scope>
</reference>
<organism evidence="2 3">
    <name type="scientific">Leersia perrieri</name>
    <dbReference type="NCBI Taxonomy" id="77586"/>
    <lineage>
        <taxon>Eukaryota</taxon>
        <taxon>Viridiplantae</taxon>
        <taxon>Streptophyta</taxon>
        <taxon>Embryophyta</taxon>
        <taxon>Tracheophyta</taxon>
        <taxon>Spermatophyta</taxon>
        <taxon>Magnoliopsida</taxon>
        <taxon>Liliopsida</taxon>
        <taxon>Poales</taxon>
        <taxon>Poaceae</taxon>
        <taxon>BOP clade</taxon>
        <taxon>Oryzoideae</taxon>
        <taxon>Oryzeae</taxon>
        <taxon>Oryzinae</taxon>
        <taxon>Leersia</taxon>
    </lineage>
</organism>
<dbReference type="Gramene" id="LPERR04G03810.1">
    <property type="protein sequence ID" value="LPERR04G03810.1"/>
    <property type="gene ID" value="LPERR04G03810"/>
</dbReference>
<proteinExistence type="predicted"/>
<protein>
    <recommendedName>
        <fullName evidence="1">F-box domain-containing protein</fullName>
    </recommendedName>
</protein>
<dbReference type="Pfam" id="PF00646">
    <property type="entry name" value="F-box"/>
    <property type="match status" value="1"/>
</dbReference>
<dbReference type="EnsemblPlants" id="LPERR04G03810.1">
    <property type="protein sequence ID" value="LPERR04G03810.1"/>
    <property type="gene ID" value="LPERR04G03810"/>
</dbReference>
<dbReference type="PANTHER" id="PTHR32141">
    <property type="match status" value="1"/>
</dbReference>
<evidence type="ECO:0000313" key="2">
    <source>
        <dbReference type="EnsemblPlants" id="LPERR04G03810.1"/>
    </source>
</evidence>
<reference evidence="2" key="3">
    <citation type="submission" date="2015-04" db="UniProtKB">
        <authorList>
            <consortium name="EnsemblPlants"/>
        </authorList>
    </citation>
    <scope>IDENTIFICATION</scope>
</reference>
<dbReference type="AlphaFoldDB" id="A0A0D9W308"/>